<accession>A0A0F9I969</accession>
<reference evidence="3" key="1">
    <citation type="journal article" date="2015" name="Nature">
        <title>Complex archaea that bridge the gap between prokaryotes and eukaryotes.</title>
        <authorList>
            <person name="Spang A."/>
            <person name="Saw J.H."/>
            <person name="Jorgensen S.L."/>
            <person name="Zaremba-Niedzwiedzka K."/>
            <person name="Martijn J."/>
            <person name="Lind A.E."/>
            <person name="van Eijk R."/>
            <person name="Schleper C."/>
            <person name="Guy L."/>
            <person name="Ettema T.J."/>
        </authorList>
    </citation>
    <scope>NUCLEOTIDE SEQUENCE</scope>
</reference>
<evidence type="ECO:0000313" key="3">
    <source>
        <dbReference type="EMBL" id="KKM24022.1"/>
    </source>
</evidence>
<feature type="domain" description="Glycoside hydrolase 123 catalytic" evidence="1">
    <location>
        <begin position="611"/>
        <end position="737"/>
    </location>
</feature>
<gene>
    <name evidence="3" type="ORF">LCGC14_1609300</name>
</gene>
<dbReference type="InterPro" id="IPR053850">
    <property type="entry name" value="Glyco_hydro_123_N_2"/>
</dbReference>
<sequence>MERVRSLAIAGTIGLAALLMSSAGPRAWAAEGKLILEEDTHWKVWAVRGAMRIDGKLLKDKAECKKWGVTPGDVKSIGRATKRLLQGQNIDWKKNDWRDFAAYCPDIIGNPYYPRMMSLVRQEYPPEGWISPGFDDGAWMTVWNTTVRGVEGKGSVYNRSMYMRTYFEVPDPAKVKELVLTLAYRGGCRVLINGREIARGHLPEGQLTAGVCGDSYVAEAYYNHREESADRKTVVAIGEIWTRFIKGGRSKDPRLRRYRCPAPPQWNGYKGPWLDRKGWQRLMKLRDREIGPVNIPSKLLVKGRNVLAVELHGSRHHPLIYAPGIWGHGKTKQWNQAKSWDHARLVRLRLDDPSGSLPSAMQPPEELGVWAEDMHSRLYRFEYRPTVMPTGKLKFVGALNGNFAGMLSVMSGRKITGLAAVVSDLKHVAGDATIPAGRIRVTGMVGQPVTDMAQLGVHIKGLDRKPMNFMARNALAHTMQSPFFSRPRQRDRDWQAKAAEKVLFYDHIASVLPATVPANVLQPLWVRLSVPTNTPPGVYRGQITIKADAAKPVAVPVEAEIIDWRVPAPSEFITDMGMEHHPYAIANHYLLPADSPVKPGDRDWRGPVKAKVKLWSDEHFRLLVSSFKQMARAGNDLLIIPVLQRTEFGNWEDSMIKWIRRKDGTYGFDFTIMDRFVDLAVRHMGKPRVITFVIMHCQLASPTPAVTVFDEATGKYETLGLGWKQDAFNRLPVWKQFGSAVLGLTIKCA</sequence>
<dbReference type="AlphaFoldDB" id="A0A0F9I969"/>
<protein>
    <submittedName>
        <fullName evidence="3">Uncharacterized protein</fullName>
    </submittedName>
</protein>
<dbReference type="Pfam" id="PF13320">
    <property type="entry name" value="GH123_cat"/>
    <property type="match status" value="1"/>
</dbReference>
<organism evidence="3">
    <name type="scientific">marine sediment metagenome</name>
    <dbReference type="NCBI Taxonomy" id="412755"/>
    <lineage>
        <taxon>unclassified sequences</taxon>
        <taxon>metagenomes</taxon>
        <taxon>ecological metagenomes</taxon>
    </lineage>
</organism>
<name>A0A0F9I969_9ZZZZ</name>
<feature type="domain" description="Glycoside hydrolase 123 N-terminal" evidence="2">
    <location>
        <begin position="495"/>
        <end position="546"/>
    </location>
</feature>
<comment type="caution">
    <text evidence="3">The sequence shown here is derived from an EMBL/GenBank/DDBJ whole genome shotgun (WGS) entry which is preliminary data.</text>
</comment>
<evidence type="ECO:0000259" key="1">
    <source>
        <dbReference type="Pfam" id="PF13320"/>
    </source>
</evidence>
<proteinExistence type="predicted"/>
<evidence type="ECO:0000259" key="2">
    <source>
        <dbReference type="Pfam" id="PF22680"/>
    </source>
</evidence>
<dbReference type="EMBL" id="LAZR01013007">
    <property type="protein sequence ID" value="KKM24022.1"/>
    <property type="molecule type" value="Genomic_DNA"/>
</dbReference>
<dbReference type="Gene3D" id="2.60.120.260">
    <property type="entry name" value="Galactose-binding domain-like"/>
    <property type="match status" value="1"/>
</dbReference>
<dbReference type="InterPro" id="IPR025150">
    <property type="entry name" value="GH123_cat"/>
</dbReference>
<feature type="non-terminal residue" evidence="3">
    <location>
        <position position="749"/>
    </location>
</feature>
<dbReference type="Pfam" id="PF22680">
    <property type="entry name" value="Glyco_hydro_123_N_2"/>
    <property type="match status" value="1"/>
</dbReference>